<dbReference type="CDD" id="cd00154">
    <property type="entry name" value="Rab"/>
    <property type="match status" value="1"/>
</dbReference>
<dbReference type="SMART" id="SM00173">
    <property type="entry name" value="RAS"/>
    <property type="match status" value="1"/>
</dbReference>
<dbReference type="NCBIfam" id="TIGR00231">
    <property type="entry name" value="small_GTP"/>
    <property type="match status" value="1"/>
</dbReference>
<dbReference type="InterPro" id="IPR001806">
    <property type="entry name" value="Small_GTPase"/>
</dbReference>
<accession>A0A0F9TK69</accession>
<dbReference type="InterPro" id="IPR027417">
    <property type="entry name" value="P-loop_NTPase"/>
</dbReference>
<dbReference type="PRINTS" id="PR00449">
    <property type="entry name" value="RASTRNSFRMNG"/>
</dbReference>
<dbReference type="GO" id="GO:0003924">
    <property type="term" value="F:GTPase activity"/>
    <property type="evidence" value="ECO:0007669"/>
    <property type="project" value="InterPro"/>
</dbReference>
<sequence>MTEDNKSEEELVFHERTEMIFKVIVVGDPAVGKTSLLRKFSSEKFEYEYIPTVGVNIVKEQVAIKDNTGKDVTVSLMLWDIAGQPQFYMLHRPYFNGADGVMLVYDITRSSSFSNVNNWWQTCVKYALSSSPRILIGNKIDLNDERKIILPMAEHLSQKINAEFFETSASTGKNVKELFHKMAELALNSKLKD</sequence>
<reference evidence="2" key="1">
    <citation type="journal article" date="2015" name="Nature">
        <title>Complex archaea that bridge the gap between prokaryotes and eukaryotes.</title>
        <authorList>
            <person name="Spang A."/>
            <person name="Saw J.H."/>
            <person name="Jorgensen S.L."/>
            <person name="Zaremba-Niedzwiedzka K."/>
            <person name="Martijn J."/>
            <person name="Lind A.E."/>
            <person name="van Eijk R."/>
            <person name="Schleper C."/>
            <person name="Guy L."/>
            <person name="Ettema T.J."/>
        </authorList>
    </citation>
    <scope>NUCLEOTIDE SEQUENCE</scope>
</reference>
<evidence type="ECO:0000256" key="1">
    <source>
        <dbReference type="ARBA" id="ARBA00022741"/>
    </source>
</evidence>
<dbReference type="PROSITE" id="PS51419">
    <property type="entry name" value="RAB"/>
    <property type="match status" value="1"/>
</dbReference>
<organism evidence="2">
    <name type="scientific">marine sediment metagenome</name>
    <dbReference type="NCBI Taxonomy" id="412755"/>
    <lineage>
        <taxon>unclassified sequences</taxon>
        <taxon>metagenomes</taxon>
        <taxon>ecological metagenomes</taxon>
    </lineage>
</organism>
<dbReference type="InterPro" id="IPR005225">
    <property type="entry name" value="Small_GTP-bd"/>
</dbReference>
<protein>
    <recommendedName>
        <fullName evidence="3">GTP-binding protein</fullName>
    </recommendedName>
</protein>
<gene>
    <name evidence="2" type="ORF">LCGC14_0719860</name>
</gene>
<name>A0A0F9TK69_9ZZZZ</name>
<evidence type="ECO:0008006" key="3">
    <source>
        <dbReference type="Google" id="ProtNLM"/>
    </source>
</evidence>
<dbReference type="FunFam" id="3.40.50.300:FF:001329">
    <property type="entry name" value="Small GTP-binding protein, putative"/>
    <property type="match status" value="1"/>
</dbReference>
<dbReference type="PROSITE" id="PS51421">
    <property type="entry name" value="RAS"/>
    <property type="match status" value="1"/>
</dbReference>
<evidence type="ECO:0000313" key="2">
    <source>
        <dbReference type="EMBL" id="KKN41778.1"/>
    </source>
</evidence>
<dbReference type="GO" id="GO:0005525">
    <property type="term" value="F:GTP binding"/>
    <property type="evidence" value="ECO:0007669"/>
    <property type="project" value="InterPro"/>
</dbReference>
<dbReference type="Gene3D" id="3.40.50.300">
    <property type="entry name" value="P-loop containing nucleotide triphosphate hydrolases"/>
    <property type="match status" value="1"/>
</dbReference>
<dbReference type="Pfam" id="PF00071">
    <property type="entry name" value="Ras"/>
    <property type="match status" value="1"/>
</dbReference>
<keyword evidence="1" id="KW-0547">Nucleotide-binding</keyword>
<dbReference type="SUPFAM" id="SSF52540">
    <property type="entry name" value="P-loop containing nucleoside triphosphate hydrolases"/>
    <property type="match status" value="1"/>
</dbReference>
<dbReference type="SMART" id="SM00175">
    <property type="entry name" value="RAB"/>
    <property type="match status" value="1"/>
</dbReference>
<dbReference type="PROSITE" id="PS51420">
    <property type="entry name" value="RHO"/>
    <property type="match status" value="1"/>
</dbReference>
<dbReference type="SMART" id="SM00174">
    <property type="entry name" value="RHO"/>
    <property type="match status" value="1"/>
</dbReference>
<dbReference type="AlphaFoldDB" id="A0A0F9TK69"/>
<comment type="caution">
    <text evidence="2">The sequence shown here is derived from an EMBL/GenBank/DDBJ whole genome shotgun (WGS) entry which is preliminary data.</text>
</comment>
<dbReference type="EMBL" id="LAZR01001625">
    <property type="protein sequence ID" value="KKN41778.1"/>
    <property type="molecule type" value="Genomic_DNA"/>
</dbReference>
<proteinExistence type="predicted"/>
<dbReference type="PANTHER" id="PTHR47978">
    <property type="match status" value="1"/>
</dbReference>